<evidence type="ECO:0000256" key="1">
    <source>
        <dbReference type="ARBA" id="ARBA00007274"/>
    </source>
</evidence>
<comment type="similarity">
    <text evidence="1">Belongs to the transferase hexapeptide repeat family.</text>
</comment>
<evidence type="ECO:0000256" key="2">
    <source>
        <dbReference type="ARBA" id="ARBA00022679"/>
    </source>
</evidence>
<name>A0ABX7C7Z9_9HYPH</name>
<dbReference type="InterPro" id="IPR051159">
    <property type="entry name" value="Hexapeptide_acetyltransf"/>
</dbReference>
<evidence type="ECO:0000313" key="3">
    <source>
        <dbReference type="EMBL" id="QQR40380.1"/>
    </source>
</evidence>
<dbReference type="PANTHER" id="PTHR23416">
    <property type="entry name" value="SIALIC ACID SYNTHASE-RELATED"/>
    <property type="match status" value="1"/>
</dbReference>
<proteinExistence type="inferred from homology"/>
<organism evidence="3 4">
    <name type="scientific">Devosia rhizoryzae</name>
    <dbReference type="NCBI Taxonomy" id="2774137"/>
    <lineage>
        <taxon>Bacteria</taxon>
        <taxon>Pseudomonadati</taxon>
        <taxon>Pseudomonadota</taxon>
        <taxon>Alphaproteobacteria</taxon>
        <taxon>Hyphomicrobiales</taxon>
        <taxon>Devosiaceae</taxon>
        <taxon>Devosia</taxon>
    </lineage>
</organism>
<dbReference type="EMBL" id="CP068046">
    <property type="protein sequence ID" value="QQR40380.1"/>
    <property type="molecule type" value="Genomic_DNA"/>
</dbReference>
<accession>A0ABX7C7Z9</accession>
<dbReference type="CDD" id="cd05825">
    <property type="entry name" value="LbH_wcaF_like"/>
    <property type="match status" value="1"/>
</dbReference>
<dbReference type="PANTHER" id="PTHR23416:SF23">
    <property type="entry name" value="ACETYLTRANSFERASE C18B11.09C-RELATED"/>
    <property type="match status" value="1"/>
</dbReference>
<dbReference type="InterPro" id="IPR011004">
    <property type="entry name" value="Trimer_LpxA-like_sf"/>
</dbReference>
<dbReference type="Proteomes" id="UP000595857">
    <property type="component" value="Chromosome"/>
</dbReference>
<keyword evidence="4" id="KW-1185">Reference proteome</keyword>
<gene>
    <name evidence="3" type="ORF">JI748_05080</name>
</gene>
<protein>
    <submittedName>
        <fullName evidence="3">Colanic acid biosynthesis acetyltransferase</fullName>
    </submittedName>
</protein>
<dbReference type="Gene3D" id="2.160.10.10">
    <property type="entry name" value="Hexapeptide repeat proteins"/>
    <property type="match status" value="1"/>
</dbReference>
<evidence type="ECO:0000313" key="4">
    <source>
        <dbReference type="Proteomes" id="UP000595857"/>
    </source>
</evidence>
<sequence>MARGASFPLRHRMLRALFTLAWLVLARWTPPTMMRGWRNLILRLFGARIHPSALVYGSVQVWYPPNLKMAAGSTLGPGVICYCMAQISIGRGAVVSQRSHLCGGTHDVDDPDFPLLALPITIGDGAWIAAEAFVGPGVTVGASAVLGARGVATKDLEPGGVYAGNPARLLRRRTVRGASQP</sequence>
<reference evidence="3 4" key="1">
    <citation type="submission" date="2021-01" db="EMBL/GenBank/DDBJ databases">
        <title>Genome seq and assembly of Devosia sp. LEGU1.</title>
        <authorList>
            <person name="Chhetri G."/>
        </authorList>
    </citation>
    <scope>NUCLEOTIDE SEQUENCE [LARGE SCALE GENOMIC DNA]</scope>
    <source>
        <strain evidence="3 4">LEGU1</strain>
    </source>
</reference>
<dbReference type="SUPFAM" id="SSF51161">
    <property type="entry name" value="Trimeric LpxA-like enzymes"/>
    <property type="match status" value="1"/>
</dbReference>
<keyword evidence="2" id="KW-0808">Transferase</keyword>